<evidence type="ECO:0000313" key="2">
    <source>
        <dbReference type="Proteomes" id="UP000507470"/>
    </source>
</evidence>
<dbReference type="OrthoDB" id="6151876at2759"/>
<sequence>MSRSKAESIHFYKYLCQKIGSGEVVKARRLKFISEDLSYSNSVVRQISSGSKAEGLNLKSSDLDMMFLIPFYVVYESDKDAVRGWLRVALVMDTEDTQPCFTNLRLHTNYDYLPKDIQQLFQLHKGEYLLSNELYKIQMLNTFNLRMRFYEVHGPCCSDKEQKLDLAVCLKCDQWVSQAQPWISRPRLKWPSPELISKITLCDTETKAFITVKDNIMSCYNTIIIHPNRSKCDCH</sequence>
<proteinExistence type="predicted"/>
<protein>
    <submittedName>
        <fullName evidence="1">Uncharacterized protein</fullName>
    </submittedName>
</protein>
<evidence type="ECO:0000313" key="1">
    <source>
        <dbReference type="EMBL" id="CAC5409478.1"/>
    </source>
</evidence>
<reference evidence="1 2" key="1">
    <citation type="submission" date="2020-06" db="EMBL/GenBank/DDBJ databases">
        <authorList>
            <person name="Li R."/>
            <person name="Bekaert M."/>
        </authorList>
    </citation>
    <scope>NUCLEOTIDE SEQUENCE [LARGE SCALE GENOMIC DNA]</scope>
    <source>
        <strain evidence="2">wild</strain>
    </source>
</reference>
<name>A0A6J8DLM8_MYTCO</name>
<organism evidence="1 2">
    <name type="scientific">Mytilus coruscus</name>
    <name type="common">Sea mussel</name>
    <dbReference type="NCBI Taxonomy" id="42192"/>
    <lineage>
        <taxon>Eukaryota</taxon>
        <taxon>Metazoa</taxon>
        <taxon>Spiralia</taxon>
        <taxon>Lophotrochozoa</taxon>
        <taxon>Mollusca</taxon>
        <taxon>Bivalvia</taxon>
        <taxon>Autobranchia</taxon>
        <taxon>Pteriomorphia</taxon>
        <taxon>Mytilida</taxon>
        <taxon>Mytiloidea</taxon>
        <taxon>Mytilidae</taxon>
        <taxon>Mytilinae</taxon>
        <taxon>Mytilus</taxon>
    </lineage>
</organism>
<dbReference type="AlphaFoldDB" id="A0A6J8DLM8"/>
<accession>A0A6J8DLM8</accession>
<dbReference type="EMBL" id="CACVKT020007644">
    <property type="protein sequence ID" value="CAC5409478.1"/>
    <property type="molecule type" value="Genomic_DNA"/>
</dbReference>
<keyword evidence="2" id="KW-1185">Reference proteome</keyword>
<gene>
    <name evidence="1" type="ORF">MCOR_42762</name>
</gene>
<dbReference type="Proteomes" id="UP000507470">
    <property type="component" value="Unassembled WGS sequence"/>
</dbReference>